<dbReference type="EnsemblPlants" id="AET7Gv20606100.1">
    <property type="protein sequence ID" value="AET7Gv20606100.1"/>
    <property type="gene ID" value="AET7Gv20606100"/>
</dbReference>
<dbReference type="Gramene" id="AET7Gv20606100.1">
    <property type="protein sequence ID" value="AET7Gv20606100.1"/>
    <property type="gene ID" value="AET7Gv20606100"/>
</dbReference>
<dbReference type="Proteomes" id="UP000015105">
    <property type="component" value="Chromosome 7D"/>
</dbReference>
<dbReference type="InterPro" id="IPR053951">
    <property type="entry name" value="K_trans_N"/>
</dbReference>
<name>A0A453RJU0_AEGTS</name>
<protein>
    <recommendedName>
        <fullName evidence="1">K+ potassium transporter integral membrane domain-containing protein</fullName>
    </recommendedName>
</protein>
<reference evidence="3" key="1">
    <citation type="journal article" date="2014" name="Science">
        <title>Ancient hybridizations among the ancestral genomes of bread wheat.</title>
        <authorList>
            <consortium name="International Wheat Genome Sequencing Consortium,"/>
            <person name="Marcussen T."/>
            <person name="Sandve S.R."/>
            <person name="Heier L."/>
            <person name="Spannagl M."/>
            <person name="Pfeifer M."/>
            <person name="Jakobsen K.S."/>
            <person name="Wulff B.B."/>
            <person name="Steuernagel B."/>
            <person name="Mayer K.F."/>
            <person name="Olsen O.A."/>
        </authorList>
    </citation>
    <scope>NUCLEOTIDE SEQUENCE [LARGE SCALE GENOMIC DNA]</scope>
    <source>
        <strain evidence="3">cv. AL8/78</strain>
    </source>
</reference>
<reference evidence="2" key="5">
    <citation type="journal article" date="2021" name="G3 (Bethesda)">
        <title>Aegilops tauschii genome assembly Aet v5.0 features greater sequence contiguity and improved annotation.</title>
        <authorList>
            <person name="Wang L."/>
            <person name="Zhu T."/>
            <person name="Rodriguez J.C."/>
            <person name="Deal K.R."/>
            <person name="Dubcovsky J."/>
            <person name="McGuire P.E."/>
            <person name="Lux T."/>
            <person name="Spannagl M."/>
            <person name="Mayer K.F.X."/>
            <person name="Baldrich P."/>
            <person name="Meyers B.C."/>
            <person name="Huo N."/>
            <person name="Gu Y.Q."/>
            <person name="Zhou H."/>
            <person name="Devos K.M."/>
            <person name="Bennetzen J.L."/>
            <person name="Unver T."/>
            <person name="Budak H."/>
            <person name="Gulick P.J."/>
            <person name="Galiba G."/>
            <person name="Kalapos B."/>
            <person name="Nelson D.R."/>
            <person name="Li P."/>
            <person name="You F.M."/>
            <person name="Luo M.C."/>
            <person name="Dvorak J."/>
        </authorList>
    </citation>
    <scope>NUCLEOTIDE SEQUENCE [LARGE SCALE GENOMIC DNA]</scope>
    <source>
        <strain evidence="2">cv. AL8/78</strain>
    </source>
</reference>
<accession>A0A453RJU0</accession>
<reference evidence="2" key="4">
    <citation type="submission" date="2019-03" db="UniProtKB">
        <authorList>
            <consortium name="EnsemblPlants"/>
        </authorList>
    </citation>
    <scope>IDENTIFICATION</scope>
</reference>
<evidence type="ECO:0000259" key="1">
    <source>
        <dbReference type="Pfam" id="PF02705"/>
    </source>
</evidence>
<organism evidence="2 3">
    <name type="scientific">Aegilops tauschii subsp. strangulata</name>
    <name type="common">Goatgrass</name>
    <dbReference type="NCBI Taxonomy" id="200361"/>
    <lineage>
        <taxon>Eukaryota</taxon>
        <taxon>Viridiplantae</taxon>
        <taxon>Streptophyta</taxon>
        <taxon>Embryophyta</taxon>
        <taxon>Tracheophyta</taxon>
        <taxon>Spermatophyta</taxon>
        <taxon>Magnoliopsida</taxon>
        <taxon>Liliopsida</taxon>
        <taxon>Poales</taxon>
        <taxon>Poaceae</taxon>
        <taxon>BOP clade</taxon>
        <taxon>Pooideae</taxon>
        <taxon>Triticodae</taxon>
        <taxon>Triticeae</taxon>
        <taxon>Triticinae</taxon>
        <taxon>Aegilops</taxon>
    </lineage>
</organism>
<proteinExistence type="predicted"/>
<dbReference type="Pfam" id="PF02705">
    <property type="entry name" value="K_trans"/>
    <property type="match status" value="1"/>
</dbReference>
<evidence type="ECO:0000313" key="2">
    <source>
        <dbReference type="EnsemblPlants" id="AET7Gv20606100.1"/>
    </source>
</evidence>
<evidence type="ECO:0000313" key="3">
    <source>
        <dbReference type="Proteomes" id="UP000015105"/>
    </source>
</evidence>
<reference evidence="2" key="3">
    <citation type="journal article" date="2017" name="Nature">
        <title>Genome sequence of the progenitor of the wheat D genome Aegilops tauschii.</title>
        <authorList>
            <person name="Luo M.C."/>
            <person name="Gu Y.Q."/>
            <person name="Puiu D."/>
            <person name="Wang H."/>
            <person name="Twardziok S.O."/>
            <person name="Deal K.R."/>
            <person name="Huo N."/>
            <person name="Zhu T."/>
            <person name="Wang L."/>
            <person name="Wang Y."/>
            <person name="McGuire P.E."/>
            <person name="Liu S."/>
            <person name="Long H."/>
            <person name="Ramasamy R.K."/>
            <person name="Rodriguez J.C."/>
            <person name="Van S.L."/>
            <person name="Yuan L."/>
            <person name="Wang Z."/>
            <person name="Xia Z."/>
            <person name="Xiao L."/>
            <person name="Anderson O.D."/>
            <person name="Ouyang S."/>
            <person name="Liang Y."/>
            <person name="Zimin A.V."/>
            <person name="Pertea G."/>
            <person name="Qi P."/>
            <person name="Bennetzen J.L."/>
            <person name="Dai X."/>
            <person name="Dawson M.W."/>
            <person name="Muller H.G."/>
            <person name="Kugler K."/>
            <person name="Rivarola-Duarte L."/>
            <person name="Spannagl M."/>
            <person name="Mayer K.F.X."/>
            <person name="Lu F.H."/>
            <person name="Bevan M.W."/>
            <person name="Leroy P."/>
            <person name="Li P."/>
            <person name="You F.M."/>
            <person name="Sun Q."/>
            <person name="Liu Z."/>
            <person name="Lyons E."/>
            <person name="Wicker T."/>
            <person name="Salzberg S.L."/>
            <person name="Devos K.M."/>
            <person name="Dvorak J."/>
        </authorList>
    </citation>
    <scope>NUCLEOTIDE SEQUENCE [LARGE SCALE GENOMIC DNA]</scope>
    <source>
        <strain evidence="2">cv. AL8/78</strain>
    </source>
</reference>
<reference evidence="3" key="2">
    <citation type="journal article" date="2017" name="Nat. Plants">
        <title>The Aegilops tauschii genome reveals multiple impacts of transposons.</title>
        <authorList>
            <person name="Zhao G."/>
            <person name="Zou C."/>
            <person name="Li K."/>
            <person name="Wang K."/>
            <person name="Li T."/>
            <person name="Gao L."/>
            <person name="Zhang X."/>
            <person name="Wang H."/>
            <person name="Yang Z."/>
            <person name="Liu X."/>
            <person name="Jiang W."/>
            <person name="Mao L."/>
            <person name="Kong X."/>
            <person name="Jiao Y."/>
            <person name="Jia J."/>
        </authorList>
    </citation>
    <scope>NUCLEOTIDE SEQUENCE [LARGE SCALE GENOMIC DNA]</scope>
    <source>
        <strain evidence="3">cv. AL8/78</strain>
    </source>
</reference>
<dbReference type="AlphaFoldDB" id="A0A453RJU0"/>
<feature type="domain" description="K+ potassium transporter integral membrane" evidence="1">
    <location>
        <begin position="17"/>
        <end position="43"/>
    </location>
</feature>
<keyword evidence="3" id="KW-1185">Reference proteome</keyword>
<sequence length="51" mass="5864">MHVRWQDFKWWQIGVLSYQSLGIIYGDLGTSPLYVFSTVTLPDPGEEDFLG</sequence>